<dbReference type="Proteomes" id="UP000789366">
    <property type="component" value="Unassembled WGS sequence"/>
</dbReference>
<keyword evidence="2" id="KW-1185">Reference proteome</keyword>
<proteinExistence type="predicted"/>
<name>A0ACA9R0U5_9GLOM</name>
<accession>A0ACA9R0U5</accession>
<evidence type="ECO:0000313" key="2">
    <source>
        <dbReference type="Proteomes" id="UP000789366"/>
    </source>
</evidence>
<gene>
    <name evidence="1" type="ORF">SPELUC_LOCUS15849</name>
</gene>
<dbReference type="EMBL" id="CAJVPW010054762">
    <property type="protein sequence ID" value="CAG8772195.1"/>
    <property type="molecule type" value="Genomic_DNA"/>
</dbReference>
<feature type="non-terminal residue" evidence="1">
    <location>
        <position position="40"/>
    </location>
</feature>
<organism evidence="1 2">
    <name type="scientific">Cetraspora pellucida</name>
    <dbReference type="NCBI Taxonomy" id="1433469"/>
    <lineage>
        <taxon>Eukaryota</taxon>
        <taxon>Fungi</taxon>
        <taxon>Fungi incertae sedis</taxon>
        <taxon>Mucoromycota</taxon>
        <taxon>Glomeromycotina</taxon>
        <taxon>Glomeromycetes</taxon>
        <taxon>Diversisporales</taxon>
        <taxon>Gigasporaceae</taxon>
        <taxon>Cetraspora</taxon>
    </lineage>
</organism>
<reference evidence="1" key="1">
    <citation type="submission" date="2021-06" db="EMBL/GenBank/DDBJ databases">
        <authorList>
            <person name="Kallberg Y."/>
            <person name="Tangrot J."/>
            <person name="Rosling A."/>
        </authorList>
    </citation>
    <scope>NUCLEOTIDE SEQUENCE</scope>
    <source>
        <strain evidence="1">28 12/20/2015</strain>
    </source>
</reference>
<comment type="caution">
    <text evidence="1">The sequence shown here is derived from an EMBL/GenBank/DDBJ whole genome shotgun (WGS) entry which is preliminary data.</text>
</comment>
<sequence length="40" mass="4276">PNIHPPSCLSLNAFNSEIQADDVEGLGDSCLSKLYNNDSP</sequence>
<feature type="non-terminal residue" evidence="1">
    <location>
        <position position="1"/>
    </location>
</feature>
<protein>
    <submittedName>
        <fullName evidence="1">13970_t:CDS:1</fullName>
    </submittedName>
</protein>
<evidence type="ECO:0000313" key="1">
    <source>
        <dbReference type="EMBL" id="CAG8772195.1"/>
    </source>
</evidence>